<evidence type="ECO:0000313" key="8">
    <source>
        <dbReference type="Proteomes" id="UP000006310"/>
    </source>
</evidence>
<feature type="compositionally biased region" description="Basic and acidic residues" evidence="6">
    <location>
        <begin position="273"/>
        <end position="291"/>
    </location>
</feature>
<feature type="compositionally biased region" description="Basic residues" evidence="6">
    <location>
        <begin position="555"/>
        <end position="569"/>
    </location>
</feature>
<proteinExistence type="inferred from homology"/>
<evidence type="ECO:0000256" key="6">
    <source>
        <dbReference type="SAM" id="MobiDB-lite"/>
    </source>
</evidence>
<protein>
    <submittedName>
        <fullName evidence="7">Uncharacterized protein</fullName>
    </submittedName>
</protein>
<dbReference type="STRING" id="1071383.J7R927"/>
<dbReference type="KEGG" id="kng:KNAG_0G03180"/>
<dbReference type="eggNOG" id="KOG2217">
    <property type="taxonomic scope" value="Eukaryota"/>
</dbReference>
<dbReference type="Pfam" id="PF03343">
    <property type="entry name" value="SART-1"/>
    <property type="match status" value="2"/>
</dbReference>
<feature type="region of interest" description="Disordered" evidence="6">
    <location>
        <begin position="225"/>
        <end position="325"/>
    </location>
</feature>
<feature type="region of interest" description="Disordered" evidence="6">
    <location>
        <begin position="71"/>
        <end position="100"/>
    </location>
</feature>
<keyword evidence="4" id="KW-0508">mRNA splicing</keyword>
<reference evidence="7 8" key="1">
    <citation type="journal article" date="2011" name="Proc. Natl. Acad. Sci. U.S.A.">
        <title>Evolutionary erosion of yeast sex chromosomes by mating-type switching accidents.</title>
        <authorList>
            <person name="Gordon J.L."/>
            <person name="Armisen D."/>
            <person name="Proux-Wera E."/>
            <person name="Oheigeartaigh S.S."/>
            <person name="Byrne K.P."/>
            <person name="Wolfe K.H."/>
        </authorList>
    </citation>
    <scope>NUCLEOTIDE SEQUENCE [LARGE SCALE GENOMIC DNA]</scope>
    <source>
        <strain evidence="8">ATCC MYA-139 / BCRC 22969 / CBS 8797 / CCRC 22969 / KCTC 17520 / NBRC 10181 / NCYC 3082</strain>
    </source>
</reference>
<dbReference type="AlphaFoldDB" id="J7R927"/>
<feature type="region of interest" description="Disordered" evidence="6">
    <location>
        <begin position="425"/>
        <end position="448"/>
    </location>
</feature>
<dbReference type="GeneID" id="34527098"/>
<reference evidence="8" key="2">
    <citation type="submission" date="2012-08" db="EMBL/GenBank/DDBJ databases">
        <title>Genome sequence of Kazachstania naganishii.</title>
        <authorList>
            <person name="Gordon J.L."/>
            <person name="Armisen D."/>
            <person name="Proux-Wera E."/>
            <person name="OhEigeartaigh S.S."/>
            <person name="Byrne K.P."/>
            <person name="Wolfe K.H."/>
        </authorList>
    </citation>
    <scope>NUCLEOTIDE SEQUENCE [LARGE SCALE GENOMIC DNA]</scope>
    <source>
        <strain evidence="8">ATCC MYA-139 / BCRC 22969 / CBS 8797 / CCRC 22969 / KCTC 17520 / NBRC 10181 / NCYC 3082</strain>
    </source>
</reference>
<keyword evidence="3" id="KW-0507">mRNA processing</keyword>
<dbReference type="GO" id="GO:0046540">
    <property type="term" value="C:U4/U6 x U5 tri-snRNP complex"/>
    <property type="evidence" value="ECO:0007669"/>
    <property type="project" value="InterPro"/>
</dbReference>
<dbReference type="PANTHER" id="PTHR14152:SF5">
    <property type="entry name" value="U4_U6.U5 TRI-SNRNP-ASSOCIATED PROTEIN 1"/>
    <property type="match status" value="1"/>
</dbReference>
<dbReference type="Pfam" id="PF19252">
    <property type="entry name" value="HIND"/>
    <property type="match status" value="1"/>
</dbReference>
<name>J7R927_HUIN7</name>
<feature type="region of interest" description="Disordered" evidence="6">
    <location>
        <begin position="495"/>
        <end position="594"/>
    </location>
</feature>
<organism evidence="7 8">
    <name type="scientific">Huiozyma naganishii (strain ATCC MYA-139 / BCRC 22969 / CBS 8797 / KCTC 17520 / NBRC 10181 / NCYC 3082 / Yp74L-3)</name>
    <name type="common">Yeast</name>
    <name type="synonym">Kazachstania naganishii</name>
    <dbReference type="NCBI Taxonomy" id="1071383"/>
    <lineage>
        <taxon>Eukaryota</taxon>
        <taxon>Fungi</taxon>
        <taxon>Dikarya</taxon>
        <taxon>Ascomycota</taxon>
        <taxon>Saccharomycotina</taxon>
        <taxon>Saccharomycetes</taxon>
        <taxon>Saccharomycetales</taxon>
        <taxon>Saccharomycetaceae</taxon>
        <taxon>Huiozyma</taxon>
    </lineage>
</organism>
<dbReference type="GO" id="GO:0045292">
    <property type="term" value="P:mRNA cis splicing, via spliceosome"/>
    <property type="evidence" value="ECO:0007669"/>
    <property type="project" value="TreeGrafter"/>
</dbReference>
<dbReference type="HOGENOM" id="CLU_018358_0_0_1"/>
<feature type="compositionally biased region" description="Basic and acidic residues" evidence="6">
    <location>
        <begin position="538"/>
        <end position="553"/>
    </location>
</feature>
<evidence type="ECO:0000256" key="1">
    <source>
        <dbReference type="ARBA" id="ARBA00004123"/>
    </source>
</evidence>
<feature type="compositionally biased region" description="Basic and acidic residues" evidence="6">
    <location>
        <begin position="242"/>
        <end position="262"/>
    </location>
</feature>
<evidence type="ECO:0000256" key="2">
    <source>
        <dbReference type="ARBA" id="ARBA00006076"/>
    </source>
</evidence>
<sequence length="594" mass="67046">MRSHWAIFNYYRKKFIDRFLLYQVLMLQPTFSERAIRTSTKIHMANEAFLSLEETNAIRIKLGLKPIEEAVKQRQNEQKSSLPGERGQIENGLAPSGASQDNVATTVRGYHSEINLFRSHNVSTDKEYPRSGDDLRLKNADDDWLDKVGKQISKETDNTGVVTVREDDDTLPQLQTAHDVHKFRSGRDVILTLKESSIKEDGSDDDILENEDLAYEKETKKNVELKQMNKNRRRRKLTLDVSSKDIAQKDSEGDESEREHDLLVVGGKTQLRHKNEEPKTEHVEGKIKVMFDSDGGSDGESDNGDFKSIKIKKRQKKISGNDKNKRTKRIQLPTEIHAVSLDTGDEEEGEGTFDMPLALKVTRRGKVDMENQAQSYSAEEIAIQIQREASERAMMVERLNNKSGGVTVDENSAFFDSLQTALLSPRKNDMLDDPADISNSPEHKEQDAVKSIQYASAPKGAMDSGKAESKSADFYSGLASTLHFLQDNAILTKDHGGDSRHITTGDGENFPESTSLNEERSAPDESAAQYDPKVNLVYRDEKGNELTPKEAYKKLSQKFHGTKSNKKKQEKFDQKVKARAAPRQDVMDFGFNNK</sequence>
<dbReference type="GO" id="GO:0000481">
    <property type="term" value="P:maturation of 5S rRNA"/>
    <property type="evidence" value="ECO:0007669"/>
    <property type="project" value="TreeGrafter"/>
</dbReference>
<dbReference type="OMA" id="RFHGTKS"/>
<dbReference type="InterPro" id="IPR005011">
    <property type="entry name" value="SNU66/SART1"/>
</dbReference>
<gene>
    <name evidence="7" type="primary">KNAG0G03180</name>
    <name evidence="7" type="ordered locus">KNAG_0G03180</name>
</gene>
<dbReference type="OrthoDB" id="5583at2759"/>
<dbReference type="RefSeq" id="XP_022465620.1">
    <property type="nucleotide sequence ID" value="XM_022609200.1"/>
</dbReference>
<evidence type="ECO:0000313" key="7">
    <source>
        <dbReference type="EMBL" id="CCK71375.1"/>
    </source>
</evidence>
<dbReference type="PANTHER" id="PTHR14152">
    <property type="entry name" value="SQUAMOUS CELL CARCINOMA ANTIGEN RECOGNISED BY CYTOTOXIC T LYMPHOCYTES"/>
    <property type="match status" value="1"/>
</dbReference>
<evidence type="ECO:0000256" key="5">
    <source>
        <dbReference type="ARBA" id="ARBA00023242"/>
    </source>
</evidence>
<comment type="similarity">
    <text evidence="2">Belongs to the SNU66/SART1 family.</text>
</comment>
<evidence type="ECO:0000256" key="3">
    <source>
        <dbReference type="ARBA" id="ARBA00022664"/>
    </source>
</evidence>
<keyword evidence="8" id="KW-1185">Reference proteome</keyword>
<comment type="subcellular location">
    <subcellularLocation>
        <location evidence="1">Nucleus</location>
    </subcellularLocation>
</comment>
<dbReference type="InterPro" id="IPR045347">
    <property type="entry name" value="HIND"/>
</dbReference>
<keyword evidence="5" id="KW-0539">Nucleus</keyword>
<dbReference type="Proteomes" id="UP000006310">
    <property type="component" value="Chromosome 7"/>
</dbReference>
<accession>J7R927</accession>
<dbReference type="EMBL" id="HE978320">
    <property type="protein sequence ID" value="CCK71375.1"/>
    <property type="molecule type" value="Genomic_DNA"/>
</dbReference>
<evidence type="ECO:0000256" key="4">
    <source>
        <dbReference type="ARBA" id="ARBA00023187"/>
    </source>
</evidence>